<proteinExistence type="predicted"/>
<sequence length="436" mass="49281">MRLVAFVFVLIISTHCIFAQGLNRYQRTTFNVFFGTSGANLQGLDDFLEDRGEEPLPNNYRTYGLAYQSRFNDFIVGAELYQNNGANGMYGDYTLDYRTTRLFLNVGYSFTEEGKFHLIHYMSMGVGYLNFQMLKEVNDYTLDDFLDNPANGFILRKNDITQGSNKLGGFLTEIGFEVGYDLNILPSEEEISLIAKVGYSFNPFEESWKINGFTFDNLQSGAFIRIGAGITLPEENYFYRDASLGIHFIYGQHFSKPNALNQHLRDNGYKELSGVPQNLGLKILGENRGFLYGLDVYNVTMHGNANENYLQSLNSVRVYGNMGQKIIDLNDWEVGLLGGLGYANLRYSLMHKRKVPFPELIDIPDYDGELRKGGMMAKPEVYLAYALSLSKKDKVDLVLSLNGGYELPIGKYKLGDVSMSQYMSSPYLQLGVGVRP</sequence>
<comment type="caution">
    <text evidence="1">The sequence shown here is derived from an EMBL/GenBank/DDBJ whole genome shotgun (WGS) entry which is preliminary data.</text>
</comment>
<dbReference type="Proteomes" id="UP000647133">
    <property type="component" value="Unassembled WGS sequence"/>
</dbReference>
<evidence type="ECO:0000313" key="2">
    <source>
        <dbReference type="Proteomes" id="UP000647133"/>
    </source>
</evidence>
<keyword evidence="2" id="KW-1185">Reference proteome</keyword>
<gene>
    <name evidence="1" type="ORF">IFO69_10100</name>
</gene>
<name>A0ABR9AL85_9BACT</name>
<evidence type="ECO:0000313" key="1">
    <source>
        <dbReference type="EMBL" id="MBD8489096.1"/>
    </source>
</evidence>
<reference evidence="1 2" key="1">
    <citation type="submission" date="2020-09" db="EMBL/GenBank/DDBJ databases">
        <title>Echinicola sp. CAU 1574 isolated from sand of Sido Beach.</title>
        <authorList>
            <person name="Kim W."/>
        </authorList>
    </citation>
    <scope>NUCLEOTIDE SEQUENCE [LARGE SCALE GENOMIC DNA]</scope>
    <source>
        <strain evidence="1 2">CAU 1574</strain>
    </source>
</reference>
<protein>
    <recommendedName>
        <fullName evidence="3">DUF5723 domain-containing protein</fullName>
    </recommendedName>
</protein>
<dbReference type="EMBL" id="JACYTQ010000003">
    <property type="protein sequence ID" value="MBD8489096.1"/>
    <property type="molecule type" value="Genomic_DNA"/>
</dbReference>
<organism evidence="1 2">
    <name type="scientific">Echinicola arenosa</name>
    <dbReference type="NCBI Taxonomy" id="2774144"/>
    <lineage>
        <taxon>Bacteria</taxon>
        <taxon>Pseudomonadati</taxon>
        <taxon>Bacteroidota</taxon>
        <taxon>Cytophagia</taxon>
        <taxon>Cytophagales</taxon>
        <taxon>Cyclobacteriaceae</taxon>
        <taxon>Echinicola</taxon>
    </lineage>
</organism>
<evidence type="ECO:0008006" key="3">
    <source>
        <dbReference type="Google" id="ProtNLM"/>
    </source>
</evidence>
<accession>A0ABR9AL85</accession>